<dbReference type="EMBL" id="AZDG01000009">
    <property type="protein sequence ID" value="KRK64636.1"/>
    <property type="molecule type" value="Genomic_DNA"/>
</dbReference>
<name>A0A0R1J089_9LACO</name>
<protein>
    <submittedName>
        <fullName evidence="1">Uncharacterized protein</fullName>
    </submittedName>
</protein>
<evidence type="ECO:0000313" key="2">
    <source>
        <dbReference type="Proteomes" id="UP000050929"/>
    </source>
</evidence>
<dbReference type="AlphaFoldDB" id="A0A0R1J089"/>
<comment type="caution">
    <text evidence="1">The sequence shown here is derived from an EMBL/GenBank/DDBJ whole genome shotgun (WGS) entry which is preliminary data.</text>
</comment>
<keyword evidence="2" id="KW-1185">Reference proteome</keyword>
<accession>A0A0R1J089</accession>
<proteinExistence type="predicted"/>
<dbReference type="STRING" id="1423811.FC72_GL002044"/>
<dbReference type="Proteomes" id="UP000050929">
    <property type="component" value="Unassembled WGS sequence"/>
</dbReference>
<organism evidence="1 2">
    <name type="scientific">Companilactobacillus tucceti DSM 20183</name>
    <dbReference type="NCBI Taxonomy" id="1423811"/>
    <lineage>
        <taxon>Bacteria</taxon>
        <taxon>Bacillati</taxon>
        <taxon>Bacillota</taxon>
        <taxon>Bacilli</taxon>
        <taxon>Lactobacillales</taxon>
        <taxon>Lactobacillaceae</taxon>
        <taxon>Companilactobacillus</taxon>
    </lineage>
</organism>
<reference evidence="1 2" key="1">
    <citation type="journal article" date="2015" name="Genome Announc.">
        <title>Expanding the biotechnology potential of lactobacilli through comparative genomics of 213 strains and associated genera.</title>
        <authorList>
            <person name="Sun Z."/>
            <person name="Harris H.M."/>
            <person name="McCann A."/>
            <person name="Guo C."/>
            <person name="Argimon S."/>
            <person name="Zhang W."/>
            <person name="Yang X."/>
            <person name="Jeffery I.B."/>
            <person name="Cooney J.C."/>
            <person name="Kagawa T.F."/>
            <person name="Liu W."/>
            <person name="Song Y."/>
            <person name="Salvetti E."/>
            <person name="Wrobel A."/>
            <person name="Rasinkangas P."/>
            <person name="Parkhill J."/>
            <person name="Rea M.C."/>
            <person name="O'Sullivan O."/>
            <person name="Ritari J."/>
            <person name="Douillard F.P."/>
            <person name="Paul Ross R."/>
            <person name="Yang R."/>
            <person name="Briner A.E."/>
            <person name="Felis G.E."/>
            <person name="de Vos W.M."/>
            <person name="Barrangou R."/>
            <person name="Klaenhammer T.R."/>
            <person name="Caufield P.W."/>
            <person name="Cui Y."/>
            <person name="Zhang H."/>
            <person name="O'Toole P.W."/>
        </authorList>
    </citation>
    <scope>NUCLEOTIDE SEQUENCE [LARGE SCALE GENOMIC DNA]</scope>
    <source>
        <strain evidence="1 2">DSM 20183</strain>
    </source>
</reference>
<gene>
    <name evidence="1" type="ORF">FC72_GL002044</name>
</gene>
<evidence type="ECO:0000313" key="1">
    <source>
        <dbReference type="EMBL" id="KRK64636.1"/>
    </source>
</evidence>
<dbReference type="PATRIC" id="fig|1423811.3.peg.2088"/>
<sequence length="351" mass="40849">MEIIKQRITRINYYDLFGLFLLITENKIIIQNFILGIHSMKGTLKMANNIIGIIKFSSNKKLDNGSTPFEDLKKGNIFFNDPSLFSKNAKLGPGQKAVEGSVKSTIIKDWTNHQIVNNNSFETPKGFIFNKSSKIIQIVSTFKSSPFLGYKNNINLNSLSKYYNANLSNEYDLFLSPVDYYQNAYYDKSKKKLITDYLIKNAQISYGKDSTCKISCFATIKRKDIINGHLKKQYIDDISEIAEDRNWVYINFSDFLKELRKINFKGNHGIVTYYQDIYPLTQSEISFNPNKIFFFKPNKYQNQHEYRLVIGGPNKSYKNPYGKILHLNWKSKIQYSNIEKNNLESLSELRF</sequence>